<accession>A0ABD6EMT7</accession>
<reference evidence="2 3" key="1">
    <citation type="submission" date="2024-08" db="EMBL/GenBank/DDBJ databases">
        <title>Gnathostoma spinigerum genome.</title>
        <authorList>
            <person name="Gonzalez-Bertolin B."/>
            <person name="Monzon S."/>
            <person name="Zaballos A."/>
            <person name="Jimenez P."/>
            <person name="Dekumyoy P."/>
            <person name="Varona S."/>
            <person name="Cuesta I."/>
            <person name="Sumanam S."/>
            <person name="Adisakwattana P."/>
            <person name="Gasser R.B."/>
            <person name="Hernandez-Gonzalez A."/>
            <person name="Young N.D."/>
            <person name="Perteguer M.J."/>
        </authorList>
    </citation>
    <scope>NUCLEOTIDE SEQUENCE [LARGE SCALE GENOMIC DNA]</scope>
    <source>
        <strain evidence="2">AL3</strain>
        <tissue evidence="2">Liver</tissue>
    </source>
</reference>
<proteinExistence type="predicted"/>
<evidence type="ECO:0000256" key="1">
    <source>
        <dbReference type="SAM" id="MobiDB-lite"/>
    </source>
</evidence>
<feature type="region of interest" description="Disordered" evidence="1">
    <location>
        <begin position="31"/>
        <end position="50"/>
    </location>
</feature>
<dbReference type="AlphaFoldDB" id="A0ABD6EMT7"/>
<organism evidence="2 3">
    <name type="scientific">Gnathostoma spinigerum</name>
    <dbReference type="NCBI Taxonomy" id="75299"/>
    <lineage>
        <taxon>Eukaryota</taxon>
        <taxon>Metazoa</taxon>
        <taxon>Ecdysozoa</taxon>
        <taxon>Nematoda</taxon>
        <taxon>Chromadorea</taxon>
        <taxon>Rhabditida</taxon>
        <taxon>Spirurina</taxon>
        <taxon>Gnathostomatomorpha</taxon>
        <taxon>Gnathostomatoidea</taxon>
        <taxon>Gnathostomatidae</taxon>
        <taxon>Gnathostoma</taxon>
    </lineage>
</organism>
<protein>
    <submittedName>
        <fullName evidence="2">Uncharacterized protein</fullName>
    </submittedName>
</protein>
<sequence>MLQLLLSRYSRKLLAQLPPFPSMLRLKHSESTAVSPCSERPSQPSTGSENVQSYQWFNFIFSPQKTVDENVNGSGVISCDGVPPRQVNYMIFIE</sequence>
<name>A0ABD6EMT7_9BILA</name>
<dbReference type="Proteomes" id="UP001608902">
    <property type="component" value="Unassembled WGS sequence"/>
</dbReference>
<evidence type="ECO:0000313" key="2">
    <source>
        <dbReference type="EMBL" id="MFH4978634.1"/>
    </source>
</evidence>
<gene>
    <name evidence="2" type="ORF">AB6A40_005343</name>
</gene>
<keyword evidence="3" id="KW-1185">Reference proteome</keyword>
<comment type="caution">
    <text evidence="2">The sequence shown here is derived from an EMBL/GenBank/DDBJ whole genome shotgun (WGS) entry which is preliminary data.</text>
</comment>
<evidence type="ECO:0000313" key="3">
    <source>
        <dbReference type="Proteomes" id="UP001608902"/>
    </source>
</evidence>
<dbReference type="EMBL" id="JBGFUD010003361">
    <property type="protein sequence ID" value="MFH4978634.1"/>
    <property type="molecule type" value="Genomic_DNA"/>
</dbReference>